<evidence type="ECO:0000313" key="13">
    <source>
        <dbReference type="EMBL" id="SDK20300.1"/>
    </source>
</evidence>
<feature type="binding site" evidence="9">
    <location>
        <begin position="74"/>
        <end position="76"/>
    </location>
    <ligand>
        <name>NAD(+)</name>
        <dbReference type="ChEBI" id="CHEBI:57540"/>
    </ligand>
</feature>
<keyword evidence="4 9" id="KW-0521">NADP</keyword>
<dbReference type="SUPFAM" id="SSF51735">
    <property type="entry name" value="NAD(P)-binding Rossmann-fold domains"/>
    <property type="match status" value="1"/>
</dbReference>
<dbReference type="GO" id="GO:0008839">
    <property type="term" value="F:4-hydroxy-tetrahydrodipicolinate reductase"/>
    <property type="evidence" value="ECO:0007669"/>
    <property type="project" value="UniProtKB-UniRule"/>
</dbReference>
<reference evidence="13 14" key="1">
    <citation type="submission" date="2016-10" db="EMBL/GenBank/DDBJ databases">
        <authorList>
            <person name="de Groot N.N."/>
        </authorList>
    </citation>
    <scope>NUCLEOTIDE SEQUENCE [LARGE SCALE GENOMIC DNA]</scope>
    <source>
        <strain evidence="13 14">DSM 18346</strain>
    </source>
</reference>
<evidence type="ECO:0000256" key="6">
    <source>
        <dbReference type="ARBA" id="ARBA00023002"/>
    </source>
</evidence>
<keyword evidence="5 9" id="KW-0220">Diaminopimelate biosynthesis</keyword>
<evidence type="ECO:0000256" key="5">
    <source>
        <dbReference type="ARBA" id="ARBA00022915"/>
    </source>
</evidence>
<feature type="binding site" evidence="9">
    <location>
        <begin position="7"/>
        <end position="12"/>
    </location>
    <ligand>
        <name>NAD(+)</name>
        <dbReference type="ChEBI" id="CHEBI:57540"/>
    </ligand>
</feature>
<protein>
    <recommendedName>
        <fullName evidence="9 10">4-hydroxy-tetrahydrodipicolinate reductase</fullName>
        <shortName evidence="9">HTPA reductase</shortName>
        <ecNumber evidence="9 10">1.17.1.8</ecNumber>
    </recommendedName>
</protein>
<dbReference type="EMBL" id="FNFP01000001">
    <property type="protein sequence ID" value="SDK20300.1"/>
    <property type="molecule type" value="Genomic_DNA"/>
</dbReference>
<accession>A0A1G9A1N2</accession>
<feature type="binding site" evidence="9">
    <location>
        <begin position="98"/>
        <end position="101"/>
    </location>
    <ligand>
        <name>NAD(+)</name>
        <dbReference type="ChEBI" id="CHEBI:57540"/>
    </ligand>
</feature>
<evidence type="ECO:0000256" key="9">
    <source>
        <dbReference type="HAMAP-Rule" id="MF_00102"/>
    </source>
</evidence>
<keyword evidence="3 9" id="KW-0028">Amino-acid biosynthesis</keyword>
<comment type="caution">
    <text evidence="9">Was originally thought to be a dihydrodipicolinate reductase (DHDPR), catalyzing the conversion of dihydrodipicolinate to tetrahydrodipicolinate. However, it was shown in E.coli that the substrate of the enzymatic reaction is not dihydrodipicolinate (DHDP) but in fact (2S,4S)-4-hydroxy-2,3,4,5-tetrahydrodipicolinic acid (HTPA), the product released by the DapA-catalyzed reaction.</text>
</comment>
<evidence type="ECO:0000256" key="7">
    <source>
        <dbReference type="ARBA" id="ARBA00023027"/>
    </source>
</evidence>
<dbReference type="AlphaFoldDB" id="A0A1G9A1N2"/>
<evidence type="ECO:0000256" key="1">
    <source>
        <dbReference type="ARBA" id="ARBA00006642"/>
    </source>
</evidence>
<dbReference type="STRING" id="393762.SAMN05660472_01009"/>
<comment type="caution">
    <text evidence="9">Lacks conserved residue(s) required for the propagation of feature annotation.</text>
</comment>
<dbReference type="GO" id="GO:0016726">
    <property type="term" value="F:oxidoreductase activity, acting on CH or CH2 groups, NAD or NADP as acceptor"/>
    <property type="evidence" value="ECO:0007669"/>
    <property type="project" value="UniProtKB-UniRule"/>
</dbReference>
<dbReference type="GO" id="GO:0005829">
    <property type="term" value="C:cytosol"/>
    <property type="evidence" value="ECO:0007669"/>
    <property type="project" value="TreeGrafter"/>
</dbReference>
<comment type="similarity">
    <text evidence="1 9">Belongs to the DapB family.</text>
</comment>
<evidence type="ECO:0000256" key="10">
    <source>
        <dbReference type="NCBIfam" id="TIGR00036"/>
    </source>
</evidence>
<gene>
    <name evidence="9" type="primary">dapB</name>
    <name evidence="13" type="ORF">SAMN05660472_01009</name>
</gene>
<dbReference type="HAMAP" id="MF_00102">
    <property type="entry name" value="DapB"/>
    <property type="match status" value="1"/>
</dbReference>
<comment type="function">
    <text evidence="9">Catalyzes the conversion of 4-hydroxy-tetrahydrodipicolinate (HTPA) to tetrahydrodipicolinate.</text>
</comment>
<dbReference type="PIRSF" id="PIRSF000161">
    <property type="entry name" value="DHPR"/>
    <property type="match status" value="1"/>
</dbReference>
<dbReference type="PANTHER" id="PTHR20836:SF7">
    <property type="entry name" value="4-HYDROXY-TETRAHYDRODIPICOLINATE REDUCTASE"/>
    <property type="match status" value="1"/>
</dbReference>
<feature type="active site" description="Proton donor" evidence="9">
    <location>
        <position position="135"/>
    </location>
</feature>
<organism evidence="13 14">
    <name type="scientific">Natronincola ferrireducens</name>
    <dbReference type="NCBI Taxonomy" id="393762"/>
    <lineage>
        <taxon>Bacteria</taxon>
        <taxon>Bacillati</taxon>
        <taxon>Bacillota</taxon>
        <taxon>Clostridia</taxon>
        <taxon>Peptostreptococcales</taxon>
        <taxon>Natronincolaceae</taxon>
        <taxon>Natronincola</taxon>
    </lineage>
</organism>
<dbReference type="Pfam" id="PF05173">
    <property type="entry name" value="DapB_C"/>
    <property type="match status" value="1"/>
</dbReference>
<dbReference type="RefSeq" id="WP_090551127.1">
    <property type="nucleotide sequence ID" value="NZ_FNFP01000001.1"/>
</dbReference>
<feature type="binding site" evidence="9">
    <location>
        <begin position="141"/>
        <end position="142"/>
    </location>
    <ligand>
        <name>(S)-2,3,4,5-tetrahydrodipicolinate</name>
        <dbReference type="ChEBI" id="CHEBI:16845"/>
    </ligand>
</feature>
<sequence length="240" mass="26264">MNLVIAGISGKMGQMIYKLAEESGYWNKVEGVDLKKTFDALEEVPDVVIDFSHPTAMEGVLKYCLGNNIPLVIGTTGFEEKEQQLIHDASKNIPILQATNMSLGMNLVFSLVEQVAAILKDNVDIEVIESHHNRKKDAPSGSAKTIVEAIEKGLGGDRKRVYGREGQCPREKGEIGIHAIRGGNIVGFHEANFINDLETVKITHEAHDRGVFAQGALEAAKFLIGKPNGLYNMKDVLNLN</sequence>
<evidence type="ECO:0000313" key="14">
    <source>
        <dbReference type="Proteomes" id="UP000198718"/>
    </source>
</evidence>
<dbReference type="Pfam" id="PF01113">
    <property type="entry name" value="DapB_N"/>
    <property type="match status" value="1"/>
</dbReference>
<dbReference type="GO" id="GO:0009089">
    <property type="term" value="P:lysine biosynthetic process via diaminopimelate"/>
    <property type="evidence" value="ECO:0007669"/>
    <property type="project" value="UniProtKB-UniRule"/>
</dbReference>
<dbReference type="Gene3D" id="3.40.50.720">
    <property type="entry name" value="NAD(P)-binding Rossmann-like Domain"/>
    <property type="match status" value="1"/>
</dbReference>
<feature type="active site" description="Proton donor/acceptor" evidence="9">
    <location>
        <position position="131"/>
    </location>
</feature>
<dbReference type="PANTHER" id="PTHR20836">
    <property type="entry name" value="DIHYDRODIPICOLINATE REDUCTASE"/>
    <property type="match status" value="1"/>
</dbReference>
<dbReference type="InterPro" id="IPR022664">
    <property type="entry name" value="DapB_N_CS"/>
</dbReference>
<proteinExistence type="inferred from homology"/>
<dbReference type="EC" id="1.17.1.8" evidence="9 10"/>
<dbReference type="CDD" id="cd02274">
    <property type="entry name" value="DHDPR_N"/>
    <property type="match status" value="1"/>
</dbReference>
<dbReference type="InterPro" id="IPR023940">
    <property type="entry name" value="DHDPR_bac"/>
</dbReference>
<keyword evidence="2 9" id="KW-0963">Cytoplasm</keyword>
<dbReference type="InterPro" id="IPR022663">
    <property type="entry name" value="DapB_C"/>
</dbReference>
<feature type="domain" description="Dihydrodipicolinate reductase N-terminal" evidence="11">
    <location>
        <begin position="1"/>
        <end position="101"/>
    </location>
</feature>
<dbReference type="PROSITE" id="PS01298">
    <property type="entry name" value="DAPB"/>
    <property type="match status" value="1"/>
</dbReference>
<name>A0A1G9A1N2_9FIRM</name>
<feature type="binding site" evidence="9">
    <location>
        <position position="132"/>
    </location>
    <ligand>
        <name>(S)-2,3,4,5-tetrahydrodipicolinate</name>
        <dbReference type="ChEBI" id="CHEBI:16845"/>
    </ligand>
</feature>
<dbReference type="Gene3D" id="3.30.360.10">
    <property type="entry name" value="Dihydrodipicolinate Reductase, domain 2"/>
    <property type="match status" value="1"/>
</dbReference>
<comment type="subunit">
    <text evidence="9">Homotetramer.</text>
</comment>
<evidence type="ECO:0000256" key="4">
    <source>
        <dbReference type="ARBA" id="ARBA00022857"/>
    </source>
</evidence>
<evidence type="ECO:0000259" key="12">
    <source>
        <dbReference type="Pfam" id="PF05173"/>
    </source>
</evidence>
<dbReference type="GO" id="GO:0019877">
    <property type="term" value="P:diaminopimelate biosynthetic process"/>
    <property type="evidence" value="ECO:0007669"/>
    <property type="project" value="UniProtKB-UniRule"/>
</dbReference>
<dbReference type="InterPro" id="IPR000846">
    <property type="entry name" value="DapB_N"/>
</dbReference>
<dbReference type="SUPFAM" id="SSF55347">
    <property type="entry name" value="Glyceraldehyde-3-phosphate dehydrogenase-like, C-terminal domain"/>
    <property type="match status" value="1"/>
</dbReference>
<comment type="catalytic activity">
    <reaction evidence="9">
        <text>(S)-2,3,4,5-tetrahydrodipicolinate + NADP(+) + H2O = (2S,4S)-4-hydroxy-2,3,4,5-tetrahydrodipicolinate + NADPH + H(+)</text>
        <dbReference type="Rhea" id="RHEA:35331"/>
        <dbReference type="ChEBI" id="CHEBI:15377"/>
        <dbReference type="ChEBI" id="CHEBI:15378"/>
        <dbReference type="ChEBI" id="CHEBI:16845"/>
        <dbReference type="ChEBI" id="CHEBI:57783"/>
        <dbReference type="ChEBI" id="CHEBI:58349"/>
        <dbReference type="ChEBI" id="CHEBI:67139"/>
        <dbReference type="EC" id="1.17.1.8"/>
    </reaction>
</comment>
<evidence type="ECO:0000256" key="2">
    <source>
        <dbReference type="ARBA" id="ARBA00022490"/>
    </source>
</evidence>
<keyword evidence="14" id="KW-1185">Reference proteome</keyword>
<dbReference type="NCBIfam" id="TIGR00036">
    <property type="entry name" value="dapB"/>
    <property type="match status" value="1"/>
</dbReference>
<feature type="domain" description="Dihydrodipicolinate reductase C-terminal" evidence="12">
    <location>
        <begin position="104"/>
        <end position="237"/>
    </location>
</feature>
<feature type="binding site" evidence="9">
    <location>
        <position position="36"/>
    </location>
    <ligand>
        <name>NADP(+)</name>
        <dbReference type="ChEBI" id="CHEBI:58349"/>
    </ligand>
</feature>
<comment type="pathway">
    <text evidence="9">Amino-acid biosynthesis; L-lysine biosynthesis via DAP pathway; (S)-tetrahydrodipicolinate from L-aspartate: step 4/4.</text>
</comment>
<dbReference type="InterPro" id="IPR036291">
    <property type="entry name" value="NAD(P)-bd_dom_sf"/>
</dbReference>
<dbReference type="Proteomes" id="UP000198718">
    <property type="component" value="Unassembled WGS sequence"/>
</dbReference>
<dbReference type="OrthoDB" id="9790352at2"/>
<evidence type="ECO:0000256" key="3">
    <source>
        <dbReference type="ARBA" id="ARBA00022605"/>
    </source>
</evidence>
<dbReference type="GO" id="GO:0050661">
    <property type="term" value="F:NADP binding"/>
    <property type="evidence" value="ECO:0007669"/>
    <property type="project" value="UniProtKB-UniRule"/>
</dbReference>
<evidence type="ECO:0000256" key="8">
    <source>
        <dbReference type="ARBA" id="ARBA00023154"/>
    </source>
</evidence>
<keyword evidence="8 9" id="KW-0457">Lysine biosynthesis</keyword>
<dbReference type="GO" id="GO:0051287">
    <property type="term" value="F:NAD binding"/>
    <property type="evidence" value="ECO:0007669"/>
    <property type="project" value="UniProtKB-UniRule"/>
</dbReference>
<keyword evidence="7 9" id="KW-0520">NAD</keyword>
<comment type="subcellular location">
    <subcellularLocation>
        <location evidence="9">Cytoplasm</location>
    </subcellularLocation>
</comment>
<keyword evidence="6 9" id="KW-0560">Oxidoreductase</keyword>
<dbReference type="UniPathway" id="UPA00034">
    <property type="reaction ID" value="UER00018"/>
</dbReference>
<comment type="catalytic activity">
    <reaction evidence="9">
        <text>(S)-2,3,4,5-tetrahydrodipicolinate + NAD(+) + H2O = (2S,4S)-4-hydroxy-2,3,4,5-tetrahydrodipicolinate + NADH + H(+)</text>
        <dbReference type="Rhea" id="RHEA:35323"/>
        <dbReference type="ChEBI" id="CHEBI:15377"/>
        <dbReference type="ChEBI" id="CHEBI:15378"/>
        <dbReference type="ChEBI" id="CHEBI:16845"/>
        <dbReference type="ChEBI" id="CHEBI:57540"/>
        <dbReference type="ChEBI" id="CHEBI:57945"/>
        <dbReference type="ChEBI" id="CHEBI:67139"/>
        <dbReference type="EC" id="1.17.1.8"/>
    </reaction>
</comment>
<evidence type="ECO:0000259" key="11">
    <source>
        <dbReference type="Pfam" id="PF01113"/>
    </source>
</evidence>